<dbReference type="EMBL" id="NFCF01000063">
    <property type="protein sequence ID" value="OTW50728.1"/>
    <property type="molecule type" value="Genomic_DNA"/>
</dbReference>
<dbReference type="Proteomes" id="UP000195152">
    <property type="component" value="Unassembled WGS sequence"/>
</dbReference>
<reference evidence="1 2" key="1">
    <citation type="submission" date="2016-10" db="EMBL/GenBank/DDBJ databases">
        <title>Comparative genomics of Bacillus thuringiensis reveals a path to pathogens against multiple invertebrate hosts.</title>
        <authorList>
            <person name="Zheng J."/>
            <person name="Gao Q."/>
            <person name="Liu H."/>
            <person name="Peng D."/>
            <person name="Ruan L."/>
            <person name="Sun M."/>
        </authorList>
    </citation>
    <scope>NUCLEOTIDE SEQUENCE [LARGE SCALE GENOMIC DNA]</scope>
    <source>
        <strain evidence="1">BGSC 4AC1</strain>
    </source>
</reference>
<sequence>MNVKLEDPTSIQLKQLNLGLYKFNLDRYLVLKVYIWVELLNERIIPIKWYLPSQEGTNVEIEFAHASDDLFIAKLQLKDYIRDLQKNHNIFLLTNF</sequence>
<evidence type="ECO:0000313" key="1">
    <source>
        <dbReference type="EMBL" id="OTW50728.1"/>
    </source>
</evidence>
<accession>A0A242WA49</accession>
<protein>
    <submittedName>
        <fullName evidence="1">Uncharacterized protein</fullName>
    </submittedName>
</protein>
<dbReference type="RefSeq" id="WP_001101292.1">
    <property type="nucleotide sequence ID" value="NZ_NFCF01000063.1"/>
</dbReference>
<name>A0A242WA49_BACTU</name>
<dbReference type="AlphaFoldDB" id="A0A242WA49"/>
<evidence type="ECO:0000313" key="2">
    <source>
        <dbReference type="Proteomes" id="UP000195152"/>
    </source>
</evidence>
<organism evidence="1 2">
    <name type="scientific">Bacillus thuringiensis serovar mexicanensis</name>
    <dbReference type="NCBI Taxonomy" id="180868"/>
    <lineage>
        <taxon>Bacteria</taxon>
        <taxon>Bacillati</taxon>
        <taxon>Bacillota</taxon>
        <taxon>Bacilli</taxon>
        <taxon>Bacillales</taxon>
        <taxon>Bacillaceae</taxon>
        <taxon>Bacillus</taxon>
        <taxon>Bacillus cereus group</taxon>
    </lineage>
</organism>
<proteinExistence type="predicted"/>
<comment type="caution">
    <text evidence="1">The sequence shown here is derived from an EMBL/GenBank/DDBJ whole genome shotgun (WGS) entry which is preliminary data.</text>
</comment>
<gene>
    <name evidence="1" type="ORF">BK699_09235</name>
</gene>